<dbReference type="GO" id="GO:0015031">
    <property type="term" value="P:protein transport"/>
    <property type="evidence" value="ECO:0007669"/>
    <property type="project" value="UniProtKB-KW"/>
</dbReference>
<dbReference type="InterPro" id="IPR005578">
    <property type="entry name" value="Yif1_fam"/>
</dbReference>
<evidence type="ECO:0000256" key="6">
    <source>
        <dbReference type="ARBA" id="ARBA00022824"/>
    </source>
</evidence>
<protein>
    <submittedName>
        <fullName evidence="12">Integral membrane HRF1 family protein</fullName>
    </submittedName>
</protein>
<keyword evidence="8 11" id="KW-1133">Transmembrane helix</keyword>
<sequence length="272" mass="30494">MAIFNTQGEEGCVQIIVQPAGKEQMNPFGDTLYGAGTDLIKTELGAYEEKLFRSGSAYVPGNISRYFSNPQYYFQVSDQYVMNKLKLILFPFLHKGHWMRATETVGGEFSYKPPIHDINAPDLYIPLMAFGTYVVLAGFFLGINGKFSPEAVGLQATNGLLCWLFQVLLLEATLHTLGDGDVPLLDIIAYGGYSFAVVSVVLLCRILWSHCFYVVTLWECFCMGMLLVKIMKRILIAEVRRSENHSSKRHYLLLLVAVAQVPLLFWLGNIAV</sequence>
<keyword evidence="9" id="KW-0333">Golgi apparatus</keyword>
<dbReference type="EMBL" id="CM001887">
    <property type="protein sequence ID" value="EOY29525.1"/>
    <property type="molecule type" value="Genomic_DNA"/>
</dbReference>
<accession>A0A061GI14</accession>
<comment type="subcellular location">
    <subcellularLocation>
        <location evidence="1">Endoplasmic reticulum membrane</location>
        <topology evidence="1">Multi-pass membrane protein</topology>
    </subcellularLocation>
    <subcellularLocation>
        <location evidence="2">Golgi apparatus membrane</location>
        <topology evidence="2">Multi-pass membrane protein</topology>
    </subcellularLocation>
</comment>
<reference evidence="12 13" key="1">
    <citation type="journal article" date="2013" name="Genome Biol.">
        <title>The genome sequence of the most widely cultivated cacao type and its use to identify candidate genes regulating pod color.</title>
        <authorList>
            <person name="Motamayor J.C."/>
            <person name="Mockaitis K."/>
            <person name="Schmutz J."/>
            <person name="Haiminen N."/>
            <person name="Iii D.L."/>
            <person name="Cornejo O."/>
            <person name="Findley S.D."/>
            <person name="Zheng P."/>
            <person name="Utro F."/>
            <person name="Royaert S."/>
            <person name="Saski C."/>
            <person name="Jenkins J."/>
            <person name="Podicheti R."/>
            <person name="Zhao M."/>
            <person name="Scheffler B.E."/>
            <person name="Stack J.C."/>
            <person name="Feltus F.A."/>
            <person name="Mustiga G.M."/>
            <person name="Amores F."/>
            <person name="Phillips W."/>
            <person name="Marelli J.P."/>
            <person name="May G.D."/>
            <person name="Shapiro H."/>
            <person name="Ma J."/>
            <person name="Bustamante C.D."/>
            <person name="Schnell R.J."/>
            <person name="Main D."/>
            <person name="Gilbert D."/>
            <person name="Parida L."/>
            <person name="Kuhn D.N."/>
        </authorList>
    </citation>
    <scope>NUCLEOTIDE SEQUENCE [LARGE SCALE GENOMIC DNA]</scope>
    <source>
        <strain evidence="13">cv. Matina 1-6</strain>
    </source>
</reference>
<proteinExistence type="inferred from homology"/>
<dbReference type="GO" id="GO:0000139">
    <property type="term" value="C:Golgi membrane"/>
    <property type="evidence" value="ECO:0000318"/>
    <property type="project" value="GO_Central"/>
</dbReference>
<evidence type="ECO:0000256" key="7">
    <source>
        <dbReference type="ARBA" id="ARBA00022927"/>
    </source>
</evidence>
<gene>
    <name evidence="12" type="ORF">TCM_037035</name>
</gene>
<feature type="transmembrane region" description="Helical" evidence="11">
    <location>
        <begin position="155"/>
        <end position="175"/>
    </location>
</feature>
<keyword evidence="5 11" id="KW-0812">Transmembrane</keyword>
<dbReference type="HOGENOM" id="CLU_047877_0_0_1"/>
<keyword evidence="7" id="KW-0653">Protein transport</keyword>
<keyword evidence="10 11" id="KW-0472">Membrane</keyword>
<evidence type="ECO:0000256" key="2">
    <source>
        <dbReference type="ARBA" id="ARBA00004653"/>
    </source>
</evidence>
<comment type="similarity">
    <text evidence="3">Belongs to the YIF1 family.</text>
</comment>
<dbReference type="Proteomes" id="UP000026915">
    <property type="component" value="Chromosome 9"/>
</dbReference>
<dbReference type="GO" id="GO:0005789">
    <property type="term" value="C:endoplasmic reticulum membrane"/>
    <property type="evidence" value="ECO:0000318"/>
    <property type="project" value="GO_Central"/>
</dbReference>
<evidence type="ECO:0000313" key="13">
    <source>
        <dbReference type="Proteomes" id="UP000026915"/>
    </source>
</evidence>
<evidence type="ECO:0000313" key="12">
    <source>
        <dbReference type="EMBL" id="EOY29525.1"/>
    </source>
</evidence>
<dbReference type="STRING" id="3641.A0A061GI14"/>
<keyword evidence="6" id="KW-0256">Endoplasmic reticulum</keyword>
<keyword evidence="4" id="KW-0813">Transport</keyword>
<evidence type="ECO:0000256" key="3">
    <source>
        <dbReference type="ARBA" id="ARBA00009727"/>
    </source>
</evidence>
<keyword evidence="13" id="KW-1185">Reference proteome</keyword>
<dbReference type="GO" id="GO:0030134">
    <property type="term" value="C:COPII-coated ER to Golgi transport vesicle"/>
    <property type="evidence" value="ECO:0000318"/>
    <property type="project" value="GO_Central"/>
</dbReference>
<evidence type="ECO:0000256" key="1">
    <source>
        <dbReference type="ARBA" id="ARBA00004477"/>
    </source>
</evidence>
<dbReference type="eggNOG" id="KOG3094">
    <property type="taxonomic scope" value="Eukaryota"/>
</dbReference>
<dbReference type="GO" id="GO:0006888">
    <property type="term" value="P:endoplasmic reticulum to Golgi vesicle-mediated transport"/>
    <property type="evidence" value="ECO:0000318"/>
    <property type="project" value="GO_Central"/>
</dbReference>
<name>A0A061GI14_THECC</name>
<dbReference type="InParanoid" id="A0A061GI14"/>
<feature type="transmembrane region" description="Helical" evidence="11">
    <location>
        <begin position="123"/>
        <end position="143"/>
    </location>
</feature>
<evidence type="ECO:0000256" key="11">
    <source>
        <dbReference type="SAM" id="Phobius"/>
    </source>
</evidence>
<feature type="transmembrane region" description="Helical" evidence="11">
    <location>
        <begin position="214"/>
        <end position="231"/>
    </location>
</feature>
<feature type="transmembrane region" description="Helical" evidence="11">
    <location>
        <begin position="187"/>
        <end position="208"/>
    </location>
</feature>
<feature type="transmembrane region" description="Helical" evidence="11">
    <location>
        <begin position="251"/>
        <end position="271"/>
    </location>
</feature>
<evidence type="ECO:0000256" key="9">
    <source>
        <dbReference type="ARBA" id="ARBA00023034"/>
    </source>
</evidence>
<evidence type="ECO:0000256" key="4">
    <source>
        <dbReference type="ARBA" id="ARBA00022448"/>
    </source>
</evidence>
<dbReference type="PANTHER" id="PTHR14083">
    <property type="entry name" value="YIP1 INTERACTING FACTOR HOMOLOG YIF1 PROTEIN"/>
    <property type="match status" value="1"/>
</dbReference>
<dbReference type="PANTHER" id="PTHR14083:SF3">
    <property type="entry name" value="PROTEIN YIF1B-LIKE"/>
    <property type="match status" value="1"/>
</dbReference>
<evidence type="ECO:0000256" key="10">
    <source>
        <dbReference type="ARBA" id="ARBA00023136"/>
    </source>
</evidence>
<dbReference type="AlphaFoldDB" id="A0A061GI14"/>
<dbReference type="GO" id="GO:0005793">
    <property type="term" value="C:endoplasmic reticulum-Golgi intermediate compartment"/>
    <property type="evidence" value="ECO:0000318"/>
    <property type="project" value="GO_Central"/>
</dbReference>
<evidence type="ECO:0000256" key="5">
    <source>
        <dbReference type="ARBA" id="ARBA00022692"/>
    </source>
</evidence>
<dbReference type="Gramene" id="EOY29525">
    <property type="protein sequence ID" value="EOY29525"/>
    <property type="gene ID" value="TCM_037035"/>
</dbReference>
<organism evidence="12 13">
    <name type="scientific">Theobroma cacao</name>
    <name type="common">Cacao</name>
    <name type="synonym">Cocoa</name>
    <dbReference type="NCBI Taxonomy" id="3641"/>
    <lineage>
        <taxon>Eukaryota</taxon>
        <taxon>Viridiplantae</taxon>
        <taxon>Streptophyta</taxon>
        <taxon>Embryophyta</taxon>
        <taxon>Tracheophyta</taxon>
        <taxon>Spermatophyta</taxon>
        <taxon>Magnoliopsida</taxon>
        <taxon>eudicotyledons</taxon>
        <taxon>Gunneridae</taxon>
        <taxon>Pentapetalae</taxon>
        <taxon>rosids</taxon>
        <taxon>malvids</taxon>
        <taxon>Malvales</taxon>
        <taxon>Malvaceae</taxon>
        <taxon>Byttnerioideae</taxon>
        <taxon>Theobroma</taxon>
    </lineage>
</organism>
<evidence type="ECO:0000256" key="8">
    <source>
        <dbReference type="ARBA" id="ARBA00022989"/>
    </source>
</evidence>
<dbReference type="Pfam" id="PF03878">
    <property type="entry name" value="YIF1"/>
    <property type="match status" value="1"/>
</dbReference>
<dbReference type="OMA" id="TNGLLCW"/>